<evidence type="ECO:0000313" key="3">
    <source>
        <dbReference type="EMBL" id="GAI34126.1"/>
    </source>
</evidence>
<gene>
    <name evidence="3" type="ORF">S06H3_41837</name>
</gene>
<dbReference type="PROSITE" id="PS50234">
    <property type="entry name" value="VWFA"/>
    <property type="match status" value="1"/>
</dbReference>
<sequence length="249" mass="26673">MNEDLKRKLQVLIGLIILLIAMIASYFSVVEGGGFTKYDVFLTLDISGSMDDPTKLDAAKRAAIEFVNIVTSNKTIDFRVGLITFESYVELVCPLTRDVDTLKSGIDQLIPLGNTAMGDAIKLAGNILVQEKRPSAGKAIVVLTDGHSNEGIGPIMATQGLSGKDIVVYTIGYGLDADTYTLKTIASISHGKYFYASTGADLVNVFSTIASLLISPIAHYGSRTLILISLPVLLFLPLIEKGVTTIIEA</sequence>
<protein>
    <recommendedName>
        <fullName evidence="2">VWFA domain-containing protein</fullName>
    </recommendedName>
</protein>
<name>X1NV80_9ZZZZ</name>
<dbReference type="PANTHER" id="PTHR22588">
    <property type="entry name" value="VWFA DOMAIN-CONTAINING PROTEIN"/>
    <property type="match status" value="1"/>
</dbReference>
<evidence type="ECO:0000256" key="1">
    <source>
        <dbReference type="SAM" id="Phobius"/>
    </source>
</evidence>
<feature type="domain" description="VWFA" evidence="2">
    <location>
        <begin position="39"/>
        <end position="209"/>
    </location>
</feature>
<dbReference type="EMBL" id="BARV01025822">
    <property type="protein sequence ID" value="GAI34126.1"/>
    <property type="molecule type" value="Genomic_DNA"/>
</dbReference>
<feature type="transmembrane region" description="Helical" evidence="1">
    <location>
        <begin position="12"/>
        <end position="29"/>
    </location>
</feature>
<proteinExistence type="predicted"/>
<keyword evidence="1" id="KW-1133">Transmembrane helix</keyword>
<dbReference type="CDD" id="cd00198">
    <property type="entry name" value="vWFA"/>
    <property type="match status" value="1"/>
</dbReference>
<dbReference type="Gene3D" id="3.40.50.410">
    <property type="entry name" value="von Willebrand factor, type A domain"/>
    <property type="match status" value="1"/>
</dbReference>
<dbReference type="SMART" id="SM00327">
    <property type="entry name" value="VWA"/>
    <property type="match status" value="1"/>
</dbReference>
<keyword evidence="1" id="KW-0812">Transmembrane</keyword>
<dbReference type="Pfam" id="PF00092">
    <property type="entry name" value="VWA"/>
    <property type="match status" value="1"/>
</dbReference>
<dbReference type="InterPro" id="IPR036465">
    <property type="entry name" value="vWFA_dom_sf"/>
</dbReference>
<dbReference type="InterPro" id="IPR052229">
    <property type="entry name" value="Collagen-VI/PIF"/>
</dbReference>
<dbReference type="PANTHER" id="PTHR22588:SF3">
    <property type="entry name" value="VWFA DOMAIN-CONTAINING PROTEIN"/>
    <property type="match status" value="1"/>
</dbReference>
<evidence type="ECO:0000259" key="2">
    <source>
        <dbReference type="PROSITE" id="PS50234"/>
    </source>
</evidence>
<comment type="caution">
    <text evidence="3">The sequence shown here is derived from an EMBL/GenBank/DDBJ whole genome shotgun (WGS) entry which is preliminary data.</text>
</comment>
<keyword evidence="1" id="KW-0472">Membrane</keyword>
<accession>X1NV80</accession>
<reference evidence="3" key="1">
    <citation type="journal article" date="2014" name="Front. Microbiol.">
        <title>High frequency of phylogenetically diverse reductive dehalogenase-homologous genes in deep subseafloor sedimentary metagenomes.</title>
        <authorList>
            <person name="Kawai M."/>
            <person name="Futagami T."/>
            <person name="Toyoda A."/>
            <person name="Takaki Y."/>
            <person name="Nishi S."/>
            <person name="Hori S."/>
            <person name="Arai W."/>
            <person name="Tsubouchi T."/>
            <person name="Morono Y."/>
            <person name="Uchiyama I."/>
            <person name="Ito T."/>
            <person name="Fujiyama A."/>
            <person name="Inagaki F."/>
            <person name="Takami H."/>
        </authorList>
    </citation>
    <scope>NUCLEOTIDE SEQUENCE</scope>
    <source>
        <strain evidence="3">Expedition CK06-06</strain>
    </source>
</reference>
<dbReference type="InterPro" id="IPR002035">
    <property type="entry name" value="VWF_A"/>
</dbReference>
<organism evidence="3">
    <name type="scientific">marine sediment metagenome</name>
    <dbReference type="NCBI Taxonomy" id="412755"/>
    <lineage>
        <taxon>unclassified sequences</taxon>
        <taxon>metagenomes</taxon>
        <taxon>ecological metagenomes</taxon>
    </lineage>
</organism>
<feature type="non-terminal residue" evidence="3">
    <location>
        <position position="249"/>
    </location>
</feature>
<dbReference type="AlphaFoldDB" id="X1NV80"/>
<dbReference type="SUPFAM" id="SSF53300">
    <property type="entry name" value="vWA-like"/>
    <property type="match status" value="1"/>
</dbReference>